<dbReference type="Proteomes" id="UP000011115">
    <property type="component" value="Unassembled WGS sequence"/>
</dbReference>
<protein>
    <submittedName>
        <fullName evidence="1">Polyprotein protein</fullName>
    </submittedName>
</protein>
<sequence length="188" mass="20747">MNYTSPIGESPIRSATPTKTAIWILTLTEGPVKLGEADKHSADHRVVERIQLMSPNGIFYWCAASKPTVVAVFRTPITHASLIRIGQLTYSADHRVAKLETSIPGMIQTALTDVVTPMKATIDTLEARIMVCEHNQEDTNELTTLKAAITAFMNDVDQLKATDLCIVFRTAEIPNMPEIPSATIRMRI</sequence>
<evidence type="ECO:0000313" key="1">
    <source>
        <dbReference type="EnsemblPlants" id="PGSC0003DMT400094905"/>
    </source>
</evidence>
<dbReference type="InParanoid" id="M1DV51"/>
<name>M1DV51_SOLTU</name>
<dbReference type="HOGENOM" id="CLU_1443381_0_0_1"/>
<keyword evidence="2" id="KW-1185">Reference proteome</keyword>
<dbReference type="Gramene" id="PGSC0003DMT400094905">
    <property type="protein sequence ID" value="PGSC0003DMT400094905"/>
    <property type="gene ID" value="PGSC0003DMG400044476"/>
</dbReference>
<evidence type="ECO:0000313" key="2">
    <source>
        <dbReference type="Proteomes" id="UP000011115"/>
    </source>
</evidence>
<reference evidence="2" key="1">
    <citation type="journal article" date="2011" name="Nature">
        <title>Genome sequence and analysis of the tuber crop potato.</title>
        <authorList>
            <consortium name="The Potato Genome Sequencing Consortium"/>
        </authorList>
    </citation>
    <scope>NUCLEOTIDE SEQUENCE [LARGE SCALE GENOMIC DNA]</scope>
    <source>
        <strain evidence="2">cv. DM1-3 516 R44</strain>
    </source>
</reference>
<dbReference type="PaxDb" id="4113-PGSC0003DMT400094905"/>
<reference evidence="1" key="2">
    <citation type="submission" date="2015-06" db="UniProtKB">
        <authorList>
            <consortium name="EnsemblPlants"/>
        </authorList>
    </citation>
    <scope>IDENTIFICATION</scope>
    <source>
        <strain evidence="1">DM1-3 516 R44</strain>
    </source>
</reference>
<accession>M1DV51</accession>
<organism evidence="1 2">
    <name type="scientific">Solanum tuberosum</name>
    <name type="common">Potato</name>
    <dbReference type="NCBI Taxonomy" id="4113"/>
    <lineage>
        <taxon>Eukaryota</taxon>
        <taxon>Viridiplantae</taxon>
        <taxon>Streptophyta</taxon>
        <taxon>Embryophyta</taxon>
        <taxon>Tracheophyta</taxon>
        <taxon>Spermatophyta</taxon>
        <taxon>Magnoliopsida</taxon>
        <taxon>eudicotyledons</taxon>
        <taxon>Gunneridae</taxon>
        <taxon>Pentapetalae</taxon>
        <taxon>asterids</taxon>
        <taxon>lamiids</taxon>
        <taxon>Solanales</taxon>
        <taxon>Solanaceae</taxon>
        <taxon>Solanoideae</taxon>
        <taxon>Solaneae</taxon>
        <taxon>Solanum</taxon>
    </lineage>
</organism>
<dbReference type="EnsemblPlants" id="PGSC0003DMT400094905">
    <property type="protein sequence ID" value="PGSC0003DMT400094905"/>
    <property type="gene ID" value="PGSC0003DMG400044476"/>
</dbReference>
<proteinExistence type="predicted"/>
<dbReference type="AlphaFoldDB" id="M1DV51"/>